<dbReference type="InterPro" id="IPR023804">
    <property type="entry name" value="DUF3792_TM"/>
</dbReference>
<keyword evidence="1" id="KW-1133">Transmembrane helix</keyword>
<dbReference type="Pfam" id="PF12670">
    <property type="entry name" value="DUF3792"/>
    <property type="match status" value="1"/>
</dbReference>
<organism evidence="2 3">
    <name type="scientific">Candidatus Eisenbergiella merdigallinarum</name>
    <dbReference type="NCBI Taxonomy" id="2838552"/>
    <lineage>
        <taxon>Bacteria</taxon>
        <taxon>Bacillati</taxon>
        <taxon>Bacillota</taxon>
        <taxon>Clostridia</taxon>
        <taxon>Lachnospirales</taxon>
        <taxon>Lachnospiraceae</taxon>
        <taxon>Eisenbergiella</taxon>
    </lineage>
</organism>
<feature type="transmembrane region" description="Helical" evidence="1">
    <location>
        <begin position="111"/>
        <end position="129"/>
    </location>
</feature>
<keyword evidence="1" id="KW-0812">Transmembrane</keyword>
<dbReference type="EMBL" id="DWXE01000026">
    <property type="protein sequence ID" value="HJB91266.1"/>
    <property type="molecule type" value="Genomic_DNA"/>
</dbReference>
<reference evidence="2" key="2">
    <citation type="submission" date="2021-04" db="EMBL/GenBank/DDBJ databases">
        <authorList>
            <person name="Gilroy R."/>
        </authorList>
    </citation>
    <scope>NUCLEOTIDE SEQUENCE</scope>
    <source>
        <strain evidence="2">USAMLcec3-2134</strain>
    </source>
</reference>
<evidence type="ECO:0000256" key="1">
    <source>
        <dbReference type="SAM" id="Phobius"/>
    </source>
</evidence>
<proteinExistence type="predicted"/>
<accession>A0A9D2SDN5</accession>
<feature type="transmembrane region" description="Helical" evidence="1">
    <location>
        <begin position="20"/>
        <end position="45"/>
    </location>
</feature>
<evidence type="ECO:0000313" key="3">
    <source>
        <dbReference type="Proteomes" id="UP000886883"/>
    </source>
</evidence>
<gene>
    <name evidence="2" type="ORF">H9763_07345</name>
</gene>
<dbReference type="AlphaFoldDB" id="A0A9D2SDN5"/>
<comment type="caution">
    <text evidence="2">The sequence shown here is derived from an EMBL/GenBank/DDBJ whole genome shotgun (WGS) entry which is preliminary data.</text>
</comment>
<dbReference type="Proteomes" id="UP000886883">
    <property type="component" value="Unassembled WGS sequence"/>
</dbReference>
<protein>
    <submittedName>
        <fullName evidence="2">TIGR04086 family membrane protein</fullName>
    </submittedName>
</protein>
<keyword evidence="1" id="KW-0472">Membrane</keyword>
<evidence type="ECO:0000313" key="2">
    <source>
        <dbReference type="EMBL" id="HJB91266.1"/>
    </source>
</evidence>
<dbReference type="NCBIfam" id="TIGR04086">
    <property type="entry name" value="TIGR04086_membr"/>
    <property type="match status" value="1"/>
</dbReference>
<feature type="transmembrane region" description="Helical" evidence="1">
    <location>
        <begin position="51"/>
        <end position="70"/>
    </location>
</feature>
<name>A0A9D2SDN5_9FIRM</name>
<feature type="transmembrane region" description="Helical" evidence="1">
    <location>
        <begin position="82"/>
        <end position="105"/>
    </location>
</feature>
<reference evidence="2" key="1">
    <citation type="journal article" date="2021" name="PeerJ">
        <title>Extensive microbial diversity within the chicken gut microbiome revealed by metagenomics and culture.</title>
        <authorList>
            <person name="Gilroy R."/>
            <person name="Ravi A."/>
            <person name="Getino M."/>
            <person name="Pursley I."/>
            <person name="Horton D.L."/>
            <person name="Alikhan N.F."/>
            <person name="Baker D."/>
            <person name="Gharbi K."/>
            <person name="Hall N."/>
            <person name="Watson M."/>
            <person name="Adriaenssens E.M."/>
            <person name="Foster-Nyarko E."/>
            <person name="Jarju S."/>
            <person name="Secka A."/>
            <person name="Antonio M."/>
            <person name="Oren A."/>
            <person name="Chaudhuri R.R."/>
            <person name="La Ragione R."/>
            <person name="Hildebrand F."/>
            <person name="Pallen M.J."/>
        </authorList>
    </citation>
    <scope>NUCLEOTIDE SEQUENCE</scope>
    <source>
        <strain evidence="2">USAMLcec3-2134</strain>
    </source>
</reference>
<sequence length="130" mass="14064">MERTRLREKEAQTGRLPVILGKCLLASYLLTGGGLLLLALLLYRFQLSEQIVSIGIIVIYAAATFLAGFLTGKGAGDRRFFWGLVAGTLYFVLLALLTLAVNHGFKDFGNHFFTTLMICAGSGMLGGMLS</sequence>